<evidence type="ECO:0000313" key="2">
    <source>
        <dbReference type="EMBL" id="AQK74549.1"/>
    </source>
</evidence>
<feature type="region of interest" description="Disordered" evidence="1">
    <location>
        <begin position="120"/>
        <end position="142"/>
    </location>
</feature>
<evidence type="ECO:0000256" key="1">
    <source>
        <dbReference type="SAM" id="MobiDB-lite"/>
    </source>
</evidence>
<dbReference type="EMBL" id="CM000781">
    <property type="protein sequence ID" value="AQK74549.1"/>
    <property type="molecule type" value="Genomic_DNA"/>
</dbReference>
<reference evidence="2" key="1">
    <citation type="submission" date="2015-12" db="EMBL/GenBank/DDBJ databases">
        <title>Update maize B73 reference genome by single molecule sequencing technologies.</title>
        <authorList>
            <consortium name="Maize Genome Sequencing Project"/>
            <person name="Ware D."/>
        </authorList>
    </citation>
    <scope>NUCLEOTIDE SEQUENCE</scope>
    <source>
        <tissue evidence="2">Seedling</tissue>
    </source>
</reference>
<accession>A0A1D6HJ98</accession>
<sequence>MEGFGMLLTKKAARKLTVLPVLPIALAKGGSKLEATTAQLARKPQDHLLKSEIEVLQRKGSLIHQENMELSRRVHFMSQQKEELYRKLQASEPRGAAGASSSTPYSFCIATQQADAPVNLEQRHSQPKEGNRCQEFMAPELG</sequence>
<protein>
    <submittedName>
        <fullName evidence="2">Agamous-like MADS-box protein AGL16</fullName>
    </submittedName>
</protein>
<proteinExistence type="predicted"/>
<organism evidence="2">
    <name type="scientific">Zea mays</name>
    <name type="common">Maize</name>
    <dbReference type="NCBI Taxonomy" id="4577"/>
    <lineage>
        <taxon>Eukaryota</taxon>
        <taxon>Viridiplantae</taxon>
        <taxon>Streptophyta</taxon>
        <taxon>Embryophyta</taxon>
        <taxon>Tracheophyta</taxon>
        <taxon>Spermatophyta</taxon>
        <taxon>Magnoliopsida</taxon>
        <taxon>Liliopsida</taxon>
        <taxon>Poales</taxon>
        <taxon>Poaceae</taxon>
        <taxon>PACMAD clade</taxon>
        <taxon>Panicoideae</taxon>
        <taxon>Andropogonodae</taxon>
        <taxon>Andropogoneae</taxon>
        <taxon>Tripsacinae</taxon>
        <taxon>Zea</taxon>
    </lineage>
</organism>
<dbReference type="ExpressionAtlas" id="A0A1D6HJ98">
    <property type="expression patterns" value="baseline and differential"/>
</dbReference>
<name>A0A1D6HJ98_MAIZE</name>
<dbReference type="AlphaFoldDB" id="A0A1D6HJ98"/>
<gene>
    <name evidence="2" type="ORF">ZEAMMB73_Zm00001d017932</name>
</gene>
<feature type="compositionally biased region" description="Basic and acidic residues" evidence="1">
    <location>
        <begin position="121"/>
        <end position="132"/>
    </location>
</feature>